<dbReference type="SUPFAM" id="SSF53335">
    <property type="entry name" value="S-adenosyl-L-methionine-dependent methyltransferases"/>
    <property type="match status" value="1"/>
</dbReference>
<dbReference type="GO" id="GO:0003676">
    <property type="term" value="F:nucleic acid binding"/>
    <property type="evidence" value="ECO:0007669"/>
    <property type="project" value="InterPro"/>
</dbReference>
<accession>A0A073AWZ3</accession>
<dbReference type="GO" id="GO:0008170">
    <property type="term" value="F:N-methyltransferase activity"/>
    <property type="evidence" value="ECO:0007669"/>
    <property type="project" value="UniProtKB-ARBA"/>
</dbReference>
<dbReference type="InterPro" id="IPR029063">
    <property type="entry name" value="SAM-dependent_MTases_sf"/>
</dbReference>
<name>A0A073AWZ3_9PSEU</name>
<dbReference type="Pfam" id="PF05175">
    <property type="entry name" value="MTS"/>
    <property type="match status" value="1"/>
</dbReference>
<dbReference type="RefSeq" id="WP_029720205.1">
    <property type="nucleotide sequence ID" value="NZ_JNVU01000031.1"/>
</dbReference>
<dbReference type="OrthoDB" id="8746524at2"/>
<keyword evidence="2" id="KW-0489">Methyltransferase</keyword>
<dbReference type="GO" id="GO:0008757">
    <property type="term" value="F:S-adenosylmethionine-dependent methyltransferase activity"/>
    <property type="evidence" value="ECO:0007669"/>
    <property type="project" value="TreeGrafter"/>
</dbReference>
<dbReference type="InterPro" id="IPR007848">
    <property type="entry name" value="Small_mtfrase_dom"/>
</dbReference>
<evidence type="ECO:0000313" key="7">
    <source>
        <dbReference type="Proteomes" id="UP000031419"/>
    </source>
</evidence>
<dbReference type="Proteomes" id="UP000031419">
    <property type="component" value="Unassembled WGS sequence"/>
</dbReference>
<gene>
    <name evidence="6" type="ORF">GU90_13195</name>
</gene>
<evidence type="ECO:0000256" key="1">
    <source>
        <dbReference type="ARBA" id="ARBA00006149"/>
    </source>
</evidence>
<evidence type="ECO:0000259" key="5">
    <source>
        <dbReference type="Pfam" id="PF05175"/>
    </source>
</evidence>
<dbReference type="NCBIfam" id="TIGR00537">
    <property type="entry name" value="hemK_rel_arch"/>
    <property type="match status" value="1"/>
</dbReference>
<dbReference type="GO" id="GO:0032259">
    <property type="term" value="P:methylation"/>
    <property type="evidence" value="ECO:0007669"/>
    <property type="project" value="UniProtKB-KW"/>
</dbReference>
<evidence type="ECO:0000313" key="6">
    <source>
        <dbReference type="EMBL" id="KEI43920.1"/>
    </source>
</evidence>
<organism evidence="6 7">
    <name type="scientific">Saccharopolyspora rectivirgula</name>
    <dbReference type="NCBI Taxonomy" id="28042"/>
    <lineage>
        <taxon>Bacteria</taxon>
        <taxon>Bacillati</taxon>
        <taxon>Actinomycetota</taxon>
        <taxon>Actinomycetes</taxon>
        <taxon>Pseudonocardiales</taxon>
        <taxon>Pseudonocardiaceae</taxon>
        <taxon>Saccharopolyspora</taxon>
    </lineage>
</organism>
<keyword evidence="7" id="KW-1185">Reference proteome</keyword>
<dbReference type="PROSITE" id="PS00092">
    <property type="entry name" value="N6_MTASE"/>
    <property type="match status" value="1"/>
</dbReference>
<evidence type="ECO:0000256" key="4">
    <source>
        <dbReference type="ARBA" id="ARBA00022691"/>
    </source>
</evidence>
<keyword evidence="3" id="KW-0808">Transferase</keyword>
<dbReference type="PANTHER" id="PTHR45875">
    <property type="entry name" value="METHYLTRANSFERASE N6AMT1"/>
    <property type="match status" value="1"/>
</dbReference>
<dbReference type="PANTHER" id="PTHR45875:SF1">
    <property type="entry name" value="METHYLTRANSFERASE N6AMT1"/>
    <property type="match status" value="1"/>
</dbReference>
<reference evidence="6 7" key="1">
    <citation type="submission" date="2014-06" db="EMBL/GenBank/DDBJ databases">
        <title>Saccharopolyspora rectivirgula DSM-43113 Genome sequencing.</title>
        <authorList>
            <person name="Barrera C."/>
            <person name="Millon L."/>
            <person name="Rognon B."/>
            <person name="Zaugg C."/>
            <person name="Monod M."/>
        </authorList>
    </citation>
    <scope>NUCLEOTIDE SEQUENCE [LARGE SCALE GENOMIC DNA]</scope>
    <source>
        <strain evidence="6 7">DSM 43113</strain>
    </source>
</reference>
<evidence type="ECO:0000256" key="3">
    <source>
        <dbReference type="ARBA" id="ARBA00022679"/>
    </source>
</evidence>
<protein>
    <recommendedName>
        <fullName evidence="5">Methyltransferase small domain-containing protein</fullName>
    </recommendedName>
</protein>
<comment type="caution">
    <text evidence="6">The sequence shown here is derived from an EMBL/GenBank/DDBJ whole genome shotgun (WGS) entry which is preliminary data.</text>
</comment>
<dbReference type="InterPro" id="IPR052190">
    <property type="entry name" value="Euk-Arch_PrmC-MTase"/>
</dbReference>
<evidence type="ECO:0000256" key="2">
    <source>
        <dbReference type="ARBA" id="ARBA00022603"/>
    </source>
</evidence>
<sequence>MWLLRLPGVYKPQEDTRLLLQALRQAMPRKARVLDVGTGTGVLAVTAAQLGAEEVVAVDITAPAVWSARVNSRLRLLSSVRVVRGGIPDAVLGERFDLVVSNPPYVPANGHPPRGRDRAWDAGLNGRDVLDLLCAKAPGLLAPGGTLLLVQSSLSGVEDTVCKLEQANLASSIVARKVVPFGPVMQQRAPLWEQRGCILPGQRHEELVVIRAQRNGTE</sequence>
<dbReference type="GO" id="GO:0008276">
    <property type="term" value="F:protein methyltransferase activity"/>
    <property type="evidence" value="ECO:0007669"/>
    <property type="project" value="TreeGrafter"/>
</dbReference>
<dbReference type="GO" id="GO:0035657">
    <property type="term" value="C:eRF1 methyltransferase complex"/>
    <property type="evidence" value="ECO:0007669"/>
    <property type="project" value="TreeGrafter"/>
</dbReference>
<dbReference type="AlphaFoldDB" id="A0A073AWZ3"/>
<feature type="domain" description="Methyltransferase small" evidence="5">
    <location>
        <begin position="4"/>
        <end position="160"/>
    </location>
</feature>
<dbReference type="STRING" id="28042.GU90_13195"/>
<dbReference type="Gene3D" id="3.40.50.150">
    <property type="entry name" value="Vaccinia Virus protein VP39"/>
    <property type="match status" value="1"/>
</dbReference>
<dbReference type="eggNOG" id="COG2890">
    <property type="taxonomic scope" value="Bacteria"/>
</dbReference>
<dbReference type="InterPro" id="IPR002052">
    <property type="entry name" value="DNA_methylase_N6_adenine_CS"/>
</dbReference>
<comment type="similarity">
    <text evidence="1">Belongs to the eukaryotic/archaeal PrmC-related family.</text>
</comment>
<dbReference type="CDD" id="cd02440">
    <property type="entry name" value="AdoMet_MTases"/>
    <property type="match status" value="1"/>
</dbReference>
<dbReference type="InterPro" id="IPR004557">
    <property type="entry name" value="PrmC-related"/>
</dbReference>
<proteinExistence type="inferred from homology"/>
<keyword evidence="4" id="KW-0949">S-adenosyl-L-methionine</keyword>
<dbReference type="EMBL" id="JNVU01000031">
    <property type="protein sequence ID" value="KEI43920.1"/>
    <property type="molecule type" value="Genomic_DNA"/>
</dbReference>